<reference evidence="3" key="1">
    <citation type="journal article" date="2019" name="Int. J. Syst. Evol. Microbiol.">
        <title>The Global Catalogue of Microorganisms (GCM) 10K type strain sequencing project: providing services to taxonomists for standard genome sequencing and annotation.</title>
        <authorList>
            <consortium name="The Broad Institute Genomics Platform"/>
            <consortium name="The Broad Institute Genome Sequencing Center for Infectious Disease"/>
            <person name="Wu L."/>
            <person name="Ma J."/>
        </authorList>
    </citation>
    <scope>NUCLEOTIDE SEQUENCE [LARGE SCALE GENOMIC DNA]</scope>
    <source>
        <strain evidence="3">CGMCC 1.15439</strain>
    </source>
</reference>
<evidence type="ECO:0000313" key="2">
    <source>
        <dbReference type="EMBL" id="GGA30948.1"/>
    </source>
</evidence>
<keyword evidence="3" id="KW-1185">Reference proteome</keyword>
<evidence type="ECO:0008006" key="4">
    <source>
        <dbReference type="Google" id="ProtNLM"/>
    </source>
</evidence>
<comment type="caution">
    <text evidence="2">The sequence shown here is derived from an EMBL/GenBank/DDBJ whole genome shotgun (WGS) entry which is preliminary data.</text>
</comment>
<dbReference type="RefSeq" id="WP_188794047.1">
    <property type="nucleotide sequence ID" value="NZ_BMJA01000001.1"/>
</dbReference>
<dbReference type="Gene3D" id="3.30.450.40">
    <property type="match status" value="1"/>
</dbReference>
<dbReference type="Pfam" id="PF04340">
    <property type="entry name" value="DUF484"/>
    <property type="match status" value="1"/>
</dbReference>
<feature type="coiled-coil region" evidence="1">
    <location>
        <begin position="47"/>
        <end position="74"/>
    </location>
</feature>
<name>A0ABQ1FU98_9GAMM</name>
<dbReference type="PANTHER" id="PTHR38765">
    <property type="entry name" value="DUF484 DOMAIN-CONTAINING PROTEIN"/>
    <property type="match status" value="1"/>
</dbReference>
<dbReference type="EMBL" id="BMJA01000001">
    <property type="protein sequence ID" value="GGA30948.1"/>
    <property type="molecule type" value="Genomic_DNA"/>
</dbReference>
<sequence length="228" mass="24880">MTTNALLDDTIKASDVAAYLRRHPGFLSDYPELATLLTLPREQGAVASLASYQLQALRDKNSELERKFAELTVIAAENERLMQRVHDLNVAVLRANTPEVAARSVVARLSEDFGTDHTRLVLFGEFQLPPADWLMLEPGGRAAMPEFADFLGHHEPISGRLSADRLHRLFGTYAPHIKSAALMPLGELGLLALGSKDPDHFQPGMGTVFLKMIAATVTAALARIQDGA</sequence>
<dbReference type="InterPro" id="IPR007435">
    <property type="entry name" value="DUF484"/>
</dbReference>
<accession>A0ABQ1FU98</accession>
<organism evidence="2 3">
    <name type="scientific">Dyella nitratireducens</name>
    <dbReference type="NCBI Taxonomy" id="1849580"/>
    <lineage>
        <taxon>Bacteria</taxon>
        <taxon>Pseudomonadati</taxon>
        <taxon>Pseudomonadota</taxon>
        <taxon>Gammaproteobacteria</taxon>
        <taxon>Lysobacterales</taxon>
        <taxon>Rhodanobacteraceae</taxon>
        <taxon>Dyella</taxon>
    </lineage>
</organism>
<keyword evidence="1" id="KW-0175">Coiled coil</keyword>
<evidence type="ECO:0000313" key="3">
    <source>
        <dbReference type="Proteomes" id="UP000620046"/>
    </source>
</evidence>
<evidence type="ECO:0000256" key="1">
    <source>
        <dbReference type="SAM" id="Coils"/>
    </source>
</evidence>
<gene>
    <name evidence="2" type="ORF">GCM10010981_19980</name>
</gene>
<protein>
    <recommendedName>
        <fullName evidence="4">DUF484 family protein</fullName>
    </recommendedName>
</protein>
<dbReference type="InterPro" id="IPR029016">
    <property type="entry name" value="GAF-like_dom_sf"/>
</dbReference>
<proteinExistence type="predicted"/>
<dbReference type="Proteomes" id="UP000620046">
    <property type="component" value="Unassembled WGS sequence"/>
</dbReference>
<dbReference type="PANTHER" id="PTHR38765:SF1">
    <property type="entry name" value="DUF484 DOMAIN-CONTAINING PROTEIN"/>
    <property type="match status" value="1"/>
</dbReference>